<gene>
    <name evidence="2" type="ORF">E2C01_049053</name>
</gene>
<evidence type="ECO:0000313" key="2">
    <source>
        <dbReference type="EMBL" id="MPC55122.1"/>
    </source>
</evidence>
<keyword evidence="3" id="KW-1185">Reference proteome</keyword>
<protein>
    <submittedName>
        <fullName evidence="2">Uncharacterized protein</fullName>
    </submittedName>
</protein>
<proteinExistence type="predicted"/>
<dbReference type="Proteomes" id="UP000324222">
    <property type="component" value="Unassembled WGS sequence"/>
</dbReference>
<accession>A0A5B7G867</accession>
<organism evidence="2 3">
    <name type="scientific">Portunus trituberculatus</name>
    <name type="common">Swimming crab</name>
    <name type="synonym">Neptunus trituberculatus</name>
    <dbReference type="NCBI Taxonomy" id="210409"/>
    <lineage>
        <taxon>Eukaryota</taxon>
        <taxon>Metazoa</taxon>
        <taxon>Ecdysozoa</taxon>
        <taxon>Arthropoda</taxon>
        <taxon>Crustacea</taxon>
        <taxon>Multicrustacea</taxon>
        <taxon>Malacostraca</taxon>
        <taxon>Eumalacostraca</taxon>
        <taxon>Eucarida</taxon>
        <taxon>Decapoda</taxon>
        <taxon>Pleocyemata</taxon>
        <taxon>Brachyura</taxon>
        <taxon>Eubrachyura</taxon>
        <taxon>Portunoidea</taxon>
        <taxon>Portunidae</taxon>
        <taxon>Portuninae</taxon>
        <taxon>Portunus</taxon>
    </lineage>
</organism>
<feature type="region of interest" description="Disordered" evidence="1">
    <location>
        <begin position="1"/>
        <end position="72"/>
    </location>
</feature>
<sequence>MNMKTRHSTEVVKDQPAGGGGRSSSSGGSSSSSSSNSGGSSSSSSSSTLQRAARRQRPARGSPPELPRSAAGTRLLAGDTFLWLHSRGTCSSLCSASPSGELVATGNCLVLELLGVTMQGTAEPQLRPPPGAASAMVVNCPSSAGASPSVPEGRLGSH</sequence>
<name>A0A5B7G867_PORTR</name>
<dbReference type="AlphaFoldDB" id="A0A5B7G867"/>
<dbReference type="EMBL" id="VSRR010012911">
    <property type="protein sequence ID" value="MPC55122.1"/>
    <property type="molecule type" value="Genomic_DNA"/>
</dbReference>
<reference evidence="2 3" key="1">
    <citation type="submission" date="2019-05" db="EMBL/GenBank/DDBJ databases">
        <title>Another draft genome of Portunus trituberculatus and its Hox gene families provides insights of decapod evolution.</title>
        <authorList>
            <person name="Jeong J.-H."/>
            <person name="Song I."/>
            <person name="Kim S."/>
            <person name="Choi T."/>
            <person name="Kim D."/>
            <person name="Ryu S."/>
            <person name="Kim W."/>
        </authorList>
    </citation>
    <scope>NUCLEOTIDE SEQUENCE [LARGE SCALE GENOMIC DNA]</scope>
    <source>
        <tissue evidence="2">Muscle</tissue>
    </source>
</reference>
<comment type="caution">
    <text evidence="2">The sequence shown here is derived from an EMBL/GenBank/DDBJ whole genome shotgun (WGS) entry which is preliminary data.</text>
</comment>
<evidence type="ECO:0000256" key="1">
    <source>
        <dbReference type="SAM" id="MobiDB-lite"/>
    </source>
</evidence>
<evidence type="ECO:0000313" key="3">
    <source>
        <dbReference type="Proteomes" id="UP000324222"/>
    </source>
</evidence>
<feature type="compositionally biased region" description="Low complexity" evidence="1">
    <location>
        <begin position="23"/>
        <end position="51"/>
    </location>
</feature>